<comment type="caution">
    <text evidence="1">The sequence shown here is derived from an EMBL/GenBank/DDBJ whole genome shotgun (WGS) entry which is preliminary data.</text>
</comment>
<name>A0A815YJP4_9BILA</name>
<gene>
    <name evidence="1" type="ORF">GPM918_LOCUS40444</name>
    <name evidence="2" type="ORF">SRO942_LOCUS41385</name>
</gene>
<dbReference type="Proteomes" id="UP000663829">
    <property type="component" value="Unassembled WGS sequence"/>
</dbReference>
<dbReference type="AlphaFoldDB" id="A0A815YJP4"/>
<accession>A0A815YJP4</accession>
<reference evidence="1" key="1">
    <citation type="submission" date="2021-02" db="EMBL/GenBank/DDBJ databases">
        <authorList>
            <person name="Nowell W R."/>
        </authorList>
    </citation>
    <scope>NUCLEOTIDE SEQUENCE</scope>
</reference>
<dbReference type="EMBL" id="CAJOBC010095796">
    <property type="protein sequence ID" value="CAF4435244.1"/>
    <property type="molecule type" value="Genomic_DNA"/>
</dbReference>
<evidence type="ECO:0000313" key="1">
    <source>
        <dbReference type="EMBL" id="CAF1571735.1"/>
    </source>
</evidence>
<evidence type="ECO:0000313" key="3">
    <source>
        <dbReference type="Proteomes" id="UP000663829"/>
    </source>
</evidence>
<feature type="non-terminal residue" evidence="1">
    <location>
        <position position="1"/>
    </location>
</feature>
<evidence type="ECO:0000313" key="2">
    <source>
        <dbReference type="EMBL" id="CAF4435244.1"/>
    </source>
</evidence>
<proteinExistence type="predicted"/>
<dbReference type="EMBL" id="CAJNOQ010029962">
    <property type="protein sequence ID" value="CAF1571735.1"/>
    <property type="molecule type" value="Genomic_DNA"/>
</dbReference>
<keyword evidence="3" id="KW-1185">Reference proteome</keyword>
<sequence>EIFGVESSEVKGPRERPTIIIRHLFTISNHVADYRQYLDKNANLLKAFIQSRCPGVVNMAQTWQEIVKSMASLANDMKKNMRTKVARHIANSSNNQQAPIITVPTNVTGTVMDAGDQRDSDL</sequence>
<dbReference type="Proteomes" id="UP000681722">
    <property type="component" value="Unassembled WGS sequence"/>
</dbReference>
<dbReference type="OrthoDB" id="10343458at2759"/>
<protein>
    <submittedName>
        <fullName evidence="1">Uncharacterized protein</fullName>
    </submittedName>
</protein>
<organism evidence="1 3">
    <name type="scientific">Didymodactylos carnosus</name>
    <dbReference type="NCBI Taxonomy" id="1234261"/>
    <lineage>
        <taxon>Eukaryota</taxon>
        <taxon>Metazoa</taxon>
        <taxon>Spiralia</taxon>
        <taxon>Gnathifera</taxon>
        <taxon>Rotifera</taxon>
        <taxon>Eurotatoria</taxon>
        <taxon>Bdelloidea</taxon>
        <taxon>Philodinida</taxon>
        <taxon>Philodinidae</taxon>
        <taxon>Didymodactylos</taxon>
    </lineage>
</organism>